<feature type="transmembrane region" description="Helical" evidence="5">
    <location>
        <begin position="205"/>
        <end position="224"/>
    </location>
</feature>
<dbReference type="GO" id="GO:0016020">
    <property type="term" value="C:membrane"/>
    <property type="evidence" value="ECO:0007669"/>
    <property type="project" value="UniProtKB-SubCell"/>
</dbReference>
<keyword evidence="8" id="KW-1185">Reference proteome</keyword>
<organism evidence="7 8">
    <name type="scientific">Candidatus Thermokryptus mobilis</name>
    <dbReference type="NCBI Taxonomy" id="1643428"/>
    <lineage>
        <taxon>Bacteria</taxon>
        <taxon>Pseudomonadati</taxon>
        <taxon>Candidatus Kryptoniota</taxon>
        <taxon>Candidatus Thermokryptus</taxon>
    </lineage>
</organism>
<dbReference type="Pfam" id="PF04893">
    <property type="entry name" value="Yip1"/>
    <property type="match status" value="1"/>
</dbReference>
<dbReference type="STRING" id="1643428.GCA_001442855_01731"/>
<evidence type="ECO:0000313" key="8">
    <source>
        <dbReference type="Proteomes" id="UP000320623"/>
    </source>
</evidence>
<proteinExistence type="predicted"/>
<evidence type="ECO:0000313" key="7">
    <source>
        <dbReference type="EMBL" id="CUU07338.1"/>
    </source>
</evidence>
<dbReference type="EMBL" id="FAOO01000013">
    <property type="protein sequence ID" value="CUU07338.1"/>
    <property type="molecule type" value="Genomic_DNA"/>
</dbReference>
<evidence type="ECO:0000256" key="3">
    <source>
        <dbReference type="ARBA" id="ARBA00022989"/>
    </source>
</evidence>
<evidence type="ECO:0000256" key="2">
    <source>
        <dbReference type="ARBA" id="ARBA00022692"/>
    </source>
</evidence>
<comment type="subcellular location">
    <subcellularLocation>
        <location evidence="1">Membrane</location>
        <topology evidence="1">Multi-pass membrane protein</topology>
    </subcellularLocation>
</comment>
<keyword evidence="4 5" id="KW-0472">Membrane</keyword>
<dbReference type="OrthoDB" id="9788696at2"/>
<protein>
    <submittedName>
        <fullName evidence="7">Yip1 domain-containing protein</fullName>
    </submittedName>
</protein>
<evidence type="ECO:0000256" key="1">
    <source>
        <dbReference type="ARBA" id="ARBA00004141"/>
    </source>
</evidence>
<dbReference type="InterPro" id="IPR006977">
    <property type="entry name" value="Yip1_dom"/>
</dbReference>
<accession>A0A0S4N872</accession>
<gene>
    <name evidence="7" type="ORF">JGI1_01767</name>
</gene>
<feature type="transmembrane region" description="Helical" evidence="5">
    <location>
        <begin position="159"/>
        <end position="184"/>
    </location>
</feature>
<feature type="transmembrane region" description="Helical" evidence="5">
    <location>
        <begin position="115"/>
        <end position="139"/>
    </location>
</feature>
<dbReference type="RefSeq" id="WP_140945496.1">
    <property type="nucleotide sequence ID" value="NZ_FAOO01000013.1"/>
</dbReference>
<keyword evidence="2 5" id="KW-0812">Transmembrane</keyword>
<reference evidence="8" key="1">
    <citation type="submission" date="2015-11" db="EMBL/GenBank/DDBJ databases">
        <authorList>
            <person name="Varghese N."/>
        </authorList>
    </citation>
    <scope>NUCLEOTIDE SEQUENCE [LARGE SCALE GENOMIC DNA]</scope>
</reference>
<keyword evidence="3 5" id="KW-1133">Transmembrane helix</keyword>
<evidence type="ECO:0000259" key="6">
    <source>
        <dbReference type="Pfam" id="PF04893"/>
    </source>
</evidence>
<feature type="domain" description="Yip1" evidence="6">
    <location>
        <begin position="27"/>
        <end position="247"/>
    </location>
</feature>
<name>A0A0S4N872_9BACT</name>
<dbReference type="AlphaFoldDB" id="A0A0S4N872"/>
<feature type="transmembrane region" description="Helical" evidence="5">
    <location>
        <begin position="49"/>
        <end position="68"/>
    </location>
</feature>
<evidence type="ECO:0000256" key="5">
    <source>
        <dbReference type="SAM" id="Phobius"/>
    </source>
</evidence>
<evidence type="ECO:0000256" key="4">
    <source>
        <dbReference type="ARBA" id="ARBA00023136"/>
    </source>
</evidence>
<feature type="transmembrane region" description="Helical" evidence="5">
    <location>
        <begin position="230"/>
        <end position="252"/>
    </location>
</feature>
<dbReference type="Proteomes" id="UP000320623">
    <property type="component" value="Unassembled WGS sequence"/>
</dbReference>
<sequence>MENFQANQEPSFSEEVKPMPLIDKISGIFLAPAEVYENLVKSKPKTIDWLFPVVVMIVVVIVSTLLKFGNESIRDSLISFQEQRFEQLVEEGKMTEEQAEIARERLSSFTGAQRIFSVVGALIGIPIVFLIVSLVYFLLGRLFFKGDVDFMSVFSIYSLSSLIGTVGVIVATLLSFLTGSFFASASPAIFMEPSSSKLYQLATKFEVFSIWQYVVFAIGLAKAFNKGYLSAFVLVFGVWLIWVVMSLFISFLG</sequence>